<dbReference type="InterPro" id="IPR009078">
    <property type="entry name" value="Ferritin-like_SF"/>
</dbReference>
<dbReference type="SUPFAM" id="SSF47240">
    <property type="entry name" value="Ferritin-like"/>
    <property type="match status" value="1"/>
</dbReference>
<dbReference type="NCBIfam" id="TIGR02284">
    <property type="entry name" value="PA2169 family four-helix-bundle protein"/>
    <property type="match status" value="1"/>
</dbReference>
<dbReference type="Pfam" id="PF09537">
    <property type="entry name" value="DUF2383"/>
    <property type="match status" value="1"/>
</dbReference>
<dbReference type="PIRSF" id="PIRSF029477">
    <property type="entry name" value="UCP029477"/>
    <property type="match status" value="1"/>
</dbReference>
<evidence type="ECO:0000259" key="1">
    <source>
        <dbReference type="Pfam" id="PF09537"/>
    </source>
</evidence>
<dbReference type="InterPro" id="IPR016920">
    <property type="entry name" value="UCP029477"/>
</dbReference>
<evidence type="ECO:0000313" key="3">
    <source>
        <dbReference type="Proteomes" id="UP001597545"/>
    </source>
</evidence>
<sequence>MENTAEKNATLLNDLIEINNDRIEGYTKAIELVDATTDADIIALFERFRQQSQQFKTELTPLVIKEGEQPTDNTRLTGKLYRLWMDVKVNIEGHDRKSILASCEKGEDVFKKVYEDVIQDIDVIDERILAVIQSQAKVQLQAHNEIKSLRDKA</sequence>
<protein>
    <submittedName>
        <fullName evidence="2">PA2169 family four-helix-bundle protein</fullName>
    </submittedName>
</protein>
<dbReference type="EMBL" id="JBHULR010000003">
    <property type="protein sequence ID" value="MFD2547878.1"/>
    <property type="molecule type" value="Genomic_DNA"/>
</dbReference>
<dbReference type="InterPro" id="IPR012347">
    <property type="entry name" value="Ferritin-like"/>
</dbReference>
<organism evidence="2 3">
    <name type="scientific">Sphingobacterium suaedae</name>
    <dbReference type="NCBI Taxonomy" id="1686402"/>
    <lineage>
        <taxon>Bacteria</taxon>
        <taxon>Pseudomonadati</taxon>
        <taxon>Bacteroidota</taxon>
        <taxon>Sphingobacteriia</taxon>
        <taxon>Sphingobacteriales</taxon>
        <taxon>Sphingobacteriaceae</taxon>
        <taxon>Sphingobacterium</taxon>
    </lineage>
</organism>
<dbReference type="Proteomes" id="UP001597545">
    <property type="component" value="Unassembled WGS sequence"/>
</dbReference>
<proteinExistence type="predicted"/>
<name>A0ABW5KIA0_9SPHI</name>
<gene>
    <name evidence="2" type="ORF">ACFSR5_09500</name>
</gene>
<dbReference type="InterPro" id="IPR011971">
    <property type="entry name" value="CHP02284"/>
</dbReference>
<dbReference type="RefSeq" id="WP_380903055.1">
    <property type="nucleotide sequence ID" value="NZ_JBHUEG010000007.1"/>
</dbReference>
<feature type="domain" description="DUF2383" evidence="1">
    <location>
        <begin position="11"/>
        <end position="119"/>
    </location>
</feature>
<keyword evidence="3" id="KW-1185">Reference proteome</keyword>
<dbReference type="Gene3D" id="1.20.1260.10">
    <property type="match status" value="1"/>
</dbReference>
<evidence type="ECO:0000313" key="2">
    <source>
        <dbReference type="EMBL" id="MFD2547878.1"/>
    </source>
</evidence>
<accession>A0ABW5KIA0</accession>
<comment type="caution">
    <text evidence="2">The sequence shown here is derived from an EMBL/GenBank/DDBJ whole genome shotgun (WGS) entry which is preliminary data.</text>
</comment>
<dbReference type="InterPro" id="IPR019052">
    <property type="entry name" value="DUF2383"/>
</dbReference>
<reference evidence="3" key="1">
    <citation type="journal article" date="2019" name="Int. J. Syst. Evol. Microbiol.">
        <title>The Global Catalogue of Microorganisms (GCM) 10K type strain sequencing project: providing services to taxonomists for standard genome sequencing and annotation.</title>
        <authorList>
            <consortium name="The Broad Institute Genomics Platform"/>
            <consortium name="The Broad Institute Genome Sequencing Center for Infectious Disease"/>
            <person name="Wu L."/>
            <person name="Ma J."/>
        </authorList>
    </citation>
    <scope>NUCLEOTIDE SEQUENCE [LARGE SCALE GENOMIC DNA]</scope>
    <source>
        <strain evidence="3">KCTC 42662</strain>
    </source>
</reference>